<dbReference type="Pfam" id="PF02470">
    <property type="entry name" value="MlaD"/>
    <property type="match status" value="1"/>
</dbReference>
<dbReference type="InterPro" id="IPR052336">
    <property type="entry name" value="MlaD_Phospholipid_Transporter"/>
</dbReference>
<protein>
    <submittedName>
        <fullName evidence="4">MCE-family protein</fullName>
    </submittedName>
</protein>
<dbReference type="Proteomes" id="UP000218067">
    <property type="component" value="Chromosome"/>
</dbReference>
<evidence type="ECO:0000313" key="4">
    <source>
        <dbReference type="EMBL" id="BAV39568.1"/>
    </source>
</evidence>
<dbReference type="EMBL" id="AP017624">
    <property type="protein sequence ID" value="BAV39568.1"/>
    <property type="molecule type" value="Genomic_DNA"/>
</dbReference>
<dbReference type="GO" id="GO:0005576">
    <property type="term" value="C:extracellular region"/>
    <property type="evidence" value="ECO:0007669"/>
    <property type="project" value="TreeGrafter"/>
</dbReference>
<gene>
    <name evidence="4" type="primary">mce6B</name>
    <name evidence="4" type="ORF">SHTP_0165</name>
</gene>
<dbReference type="InterPro" id="IPR024516">
    <property type="entry name" value="Mce_C"/>
</dbReference>
<dbReference type="Pfam" id="PF11887">
    <property type="entry name" value="Mce4_CUP1"/>
    <property type="match status" value="1"/>
</dbReference>
<keyword evidence="1" id="KW-1133">Transmembrane helix</keyword>
<evidence type="ECO:0000259" key="2">
    <source>
        <dbReference type="Pfam" id="PF02470"/>
    </source>
</evidence>
<name>A0A1B4XXP4_MYCUL</name>
<dbReference type="NCBIfam" id="TIGR00996">
    <property type="entry name" value="Mtu_fam_mce"/>
    <property type="match status" value="1"/>
</dbReference>
<keyword evidence="1" id="KW-0472">Membrane</keyword>
<dbReference type="GO" id="GO:0051701">
    <property type="term" value="P:biological process involved in interaction with host"/>
    <property type="evidence" value="ECO:0007669"/>
    <property type="project" value="TreeGrafter"/>
</dbReference>
<dbReference type="InterPro" id="IPR003399">
    <property type="entry name" value="Mce/MlaD"/>
</dbReference>
<feature type="transmembrane region" description="Helical" evidence="1">
    <location>
        <begin position="12"/>
        <end position="34"/>
    </location>
</feature>
<dbReference type="RefSeq" id="WP_096369499.1">
    <property type="nucleotide sequence ID" value="NZ_AP017624.1"/>
</dbReference>
<feature type="domain" description="Mammalian cell entry C-terminal" evidence="3">
    <location>
        <begin position="124"/>
        <end position="310"/>
    </location>
</feature>
<evidence type="ECO:0000313" key="5">
    <source>
        <dbReference type="Proteomes" id="UP000218067"/>
    </source>
</evidence>
<dbReference type="AlphaFoldDB" id="A0A1B4XXP4"/>
<accession>A0A1B4XXP4</accession>
<evidence type="ECO:0000256" key="1">
    <source>
        <dbReference type="SAM" id="Phobius"/>
    </source>
</evidence>
<dbReference type="GeneID" id="93434847"/>
<feature type="domain" description="Mce/MlaD" evidence="2">
    <location>
        <begin position="43"/>
        <end position="117"/>
    </location>
</feature>
<evidence type="ECO:0000259" key="3">
    <source>
        <dbReference type="Pfam" id="PF11887"/>
    </source>
</evidence>
<keyword evidence="1" id="KW-0812">Transmembrane</keyword>
<proteinExistence type="predicted"/>
<reference evidence="4 5" key="1">
    <citation type="submission" date="2016-08" db="EMBL/GenBank/DDBJ databases">
        <title>Complete genome sequence of Mycobacterium shinshuense, a subspecies of M. ulcerans.</title>
        <authorList>
            <person name="Yoshida M."/>
            <person name="Ogura Y."/>
            <person name="Hayashi T."/>
            <person name="Hoshino Y."/>
        </authorList>
    </citation>
    <scope>NUCLEOTIDE SEQUENCE [LARGE SCALE GENOMIC DNA]</scope>
    <source>
        <strain evidence="5">ATCC 33728</strain>
    </source>
</reference>
<sequence>MTSPRTRTRRGALLWVAFFLVVATALTWMVYVTLRRDVKGPTARYGALFTDVFGLREGDDVRVAGVRVGRVQKVELDQTLARVSFIVQQGQPILTDTIASITYQNIVGQRYLALAPGRTGRGIPIPPGSVIPVERTEPSFDIGTLLNGYEPLFAVLDPDQVNNFTKAVIASLQGDTSALATLVDQTSTLTATFAGNDDALANVIGSLDRVAGSLASQSAEFEHTIAQTRQMVSQFNSRRSELVESTGNMAAVVRQLGGILADVNPQIRQILDRQPGYTKHLLDIEPQAAFVGMNTPLLLKGLARVFGQGTYMNVYGCDVNFYGYFPGLNDMVPIIVAAATPGGKPMYTPKCRNVTDG</sequence>
<organism evidence="4 5">
    <name type="scientific">Mycobacterium ulcerans subsp. shinshuense</name>
    <dbReference type="NCBI Taxonomy" id="1124626"/>
    <lineage>
        <taxon>Bacteria</taxon>
        <taxon>Bacillati</taxon>
        <taxon>Actinomycetota</taxon>
        <taxon>Actinomycetes</taxon>
        <taxon>Mycobacteriales</taxon>
        <taxon>Mycobacteriaceae</taxon>
        <taxon>Mycobacterium</taxon>
        <taxon>Mycobacterium ulcerans group</taxon>
    </lineage>
</organism>
<dbReference type="PANTHER" id="PTHR33371:SF17">
    <property type="entry name" value="MCE-FAMILY PROTEIN MCE1B"/>
    <property type="match status" value="1"/>
</dbReference>
<dbReference type="InterPro" id="IPR005693">
    <property type="entry name" value="Mce"/>
</dbReference>
<dbReference type="PANTHER" id="PTHR33371">
    <property type="entry name" value="INTERMEMBRANE PHOSPHOLIPID TRANSPORT SYSTEM BINDING PROTEIN MLAD-RELATED"/>
    <property type="match status" value="1"/>
</dbReference>